<protein>
    <submittedName>
        <fullName evidence="1">Uncharacterized protein</fullName>
    </submittedName>
</protein>
<name>A0ACC3N0Y9_9PEZI</name>
<comment type="caution">
    <text evidence="1">The sequence shown here is derived from an EMBL/GenBank/DDBJ whole genome shotgun (WGS) entry which is preliminary data.</text>
</comment>
<evidence type="ECO:0000313" key="2">
    <source>
        <dbReference type="Proteomes" id="UP001281147"/>
    </source>
</evidence>
<dbReference type="Proteomes" id="UP001281147">
    <property type="component" value="Unassembled WGS sequence"/>
</dbReference>
<dbReference type="EMBL" id="JAUTXU010000106">
    <property type="protein sequence ID" value="KAK3707843.1"/>
    <property type="molecule type" value="Genomic_DNA"/>
</dbReference>
<sequence>MDQSSQEWEPEPMDEEPSLTSAYRHEDKARPATIMLPTPSGTDDDDARNDHLDDEERVAKRPRTGFHCELCNTFYTEKRALARHHQTDQHRQRAGLPLAPKHHCNTCHKVFTRGSDLVRHENEQHRGFIREDTKRPPPQQQEIPAGRKSLNAASGLPSKLVTSRSPQVTVQRETDINKTHGESDEVHTNDDSNFAEDLGVVCQQVAGPSDWDIPARHMAPSCSDTAEKYPRSRLPLEKMHTSILQRHGRAQLLSPQKVTLCAFCDLPFERMVEDILTHLRSHLDVTTRGYPCERCKVEFAHDEDLRLHKQAAENGRCGFNFPHIDPCTGHHCVTSETTNNRLTDSDSYRLSLRLQHWEQRQLQAYLSSISELVFDQQQKHSDSYSIEVLYHQSCESLASFAISLRTQASAPCDESTTYKGRDIRGLQRRLRTISLRKRQPRSNNAHTADALGATYAKQLSDAVSANDPDKVQQVIMGAATVNVKLQISANLLQRAITNNASAVFRRLLASVTDFTPQLPYTYTNAEKGEQFFGRATLLNLATMCRRHDMVRALIENGADVHEVHSTAVLRAADYGAVRTIKVLQAFGVDLDTPLRDLDTPVLIAAIARGYVKTVRTLLDCGVDVNVSSNDWYSALHASFAYGTMSTELVTLLFERGVTPNAGPPCRRPVERALRQGLFDQVYLLMRYGSKLVPCICTKKAIVDTWASDASLDFSDFYTPILECSDSIASVLAIPIALHDEQALDVILERITQSSANQSDNFGKLVIAAKNVWLCEHVLKNTLLDPVGLALSMGTHLATEVYLQKVTNDYLKADTTPTHFNALEKFLEFTSALTCPSAAPSEQGEGMVYETADVSNEVSAHTREYTAILDRIRRRVKMCSLDYEWYDNERYHYDWYTNGIMTSRQDPPNIQSQAKLKLCYD</sequence>
<evidence type="ECO:0000313" key="1">
    <source>
        <dbReference type="EMBL" id="KAK3707843.1"/>
    </source>
</evidence>
<reference evidence="1" key="1">
    <citation type="submission" date="2023-07" db="EMBL/GenBank/DDBJ databases">
        <title>Black Yeasts Isolated from many extreme environments.</title>
        <authorList>
            <person name="Coleine C."/>
            <person name="Stajich J.E."/>
            <person name="Selbmann L."/>
        </authorList>
    </citation>
    <scope>NUCLEOTIDE SEQUENCE</scope>
    <source>
        <strain evidence="1">CCFEE 5714</strain>
    </source>
</reference>
<organism evidence="1 2">
    <name type="scientific">Vermiconidia calcicola</name>
    <dbReference type="NCBI Taxonomy" id="1690605"/>
    <lineage>
        <taxon>Eukaryota</taxon>
        <taxon>Fungi</taxon>
        <taxon>Dikarya</taxon>
        <taxon>Ascomycota</taxon>
        <taxon>Pezizomycotina</taxon>
        <taxon>Dothideomycetes</taxon>
        <taxon>Dothideomycetidae</taxon>
        <taxon>Mycosphaerellales</taxon>
        <taxon>Extremaceae</taxon>
        <taxon>Vermiconidia</taxon>
    </lineage>
</organism>
<proteinExistence type="predicted"/>
<gene>
    <name evidence="1" type="ORF">LTR37_011845</name>
</gene>
<accession>A0ACC3N0Y9</accession>
<keyword evidence="2" id="KW-1185">Reference proteome</keyword>